<dbReference type="InterPro" id="IPR002293">
    <property type="entry name" value="AA/rel_permease1"/>
</dbReference>
<sequence length="341" mass="36123">PQWLTRHKWLLIVGAVAIGLLILAACGDDDDDEDGVTPVDGEPTVVSTEPLKIGVLLLFIGFGAFYVSAANYEPFVPANQGSFGDFGVTGILRASGVVFFAYIGFDVVCTAVQEARDPRRSVPQGILGAVALATVLYLAVAVVITGIASYTRLNVPDPLSVALENVSELGWLQAVVDLSAILFLAAGVLALIYAQARIFMRMALDGMVPVRFGRTEEAHGAPVEATVITATIAVGCAALLPLDVLANLISIGTLTAFALVAAAVIVLRRREPTLERPVRLPFGDTIPLLTIVITVAITLTLPLAALVRFVVWVAVGAIVFLAYSRPRIERVIDERVARAAD</sequence>
<feature type="transmembrane region" description="Helical" evidence="6">
    <location>
        <begin position="126"/>
        <end position="150"/>
    </location>
</feature>
<feature type="transmembrane region" description="Helical" evidence="6">
    <location>
        <begin position="305"/>
        <end position="323"/>
    </location>
</feature>
<dbReference type="PANTHER" id="PTHR43243:SF4">
    <property type="entry name" value="CATIONIC AMINO ACID TRANSPORTER 4"/>
    <property type="match status" value="1"/>
</dbReference>
<dbReference type="GO" id="GO:0015171">
    <property type="term" value="F:amino acid transmembrane transporter activity"/>
    <property type="evidence" value="ECO:0007669"/>
    <property type="project" value="TreeGrafter"/>
</dbReference>
<evidence type="ECO:0000256" key="3">
    <source>
        <dbReference type="ARBA" id="ARBA00022692"/>
    </source>
</evidence>
<reference evidence="7" key="1">
    <citation type="journal article" date="2015" name="Nature">
        <title>Complex archaea that bridge the gap between prokaryotes and eukaryotes.</title>
        <authorList>
            <person name="Spang A."/>
            <person name="Saw J.H."/>
            <person name="Jorgensen S.L."/>
            <person name="Zaremba-Niedzwiedzka K."/>
            <person name="Martijn J."/>
            <person name="Lind A.E."/>
            <person name="van Eijk R."/>
            <person name="Schleper C."/>
            <person name="Guy L."/>
            <person name="Ettema T.J."/>
        </authorList>
    </citation>
    <scope>NUCLEOTIDE SEQUENCE</scope>
</reference>
<evidence type="ECO:0000256" key="2">
    <source>
        <dbReference type="ARBA" id="ARBA00022448"/>
    </source>
</evidence>
<accession>A0A0F9GT56</accession>
<dbReference type="EMBL" id="LAZR01017053">
    <property type="protein sequence ID" value="KKM01979.1"/>
    <property type="molecule type" value="Genomic_DNA"/>
</dbReference>
<keyword evidence="3 6" id="KW-0812">Transmembrane</keyword>
<protein>
    <recommendedName>
        <fullName evidence="8">Amino acid permease/ SLC12A domain-containing protein</fullName>
    </recommendedName>
</protein>
<gene>
    <name evidence="7" type="ORF">LCGC14_1789030</name>
</gene>
<dbReference type="GO" id="GO:0016020">
    <property type="term" value="C:membrane"/>
    <property type="evidence" value="ECO:0007669"/>
    <property type="project" value="UniProtKB-SubCell"/>
</dbReference>
<feature type="transmembrane region" description="Helical" evidence="6">
    <location>
        <begin position="170"/>
        <end position="194"/>
    </location>
</feature>
<proteinExistence type="predicted"/>
<evidence type="ECO:0000256" key="5">
    <source>
        <dbReference type="ARBA" id="ARBA00023136"/>
    </source>
</evidence>
<comment type="caution">
    <text evidence="7">The sequence shown here is derived from an EMBL/GenBank/DDBJ whole genome shotgun (WGS) entry which is preliminary data.</text>
</comment>
<comment type="subcellular location">
    <subcellularLocation>
        <location evidence="1">Membrane</location>
        <topology evidence="1">Multi-pass membrane protein</topology>
    </subcellularLocation>
</comment>
<feature type="transmembrane region" description="Helical" evidence="6">
    <location>
        <begin position="221"/>
        <end position="242"/>
    </location>
</feature>
<dbReference type="PIRSF" id="PIRSF006060">
    <property type="entry name" value="AA_transporter"/>
    <property type="match status" value="1"/>
</dbReference>
<keyword evidence="2" id="KW-0813">Transport</keyword>
<evidence type="ECO:0000256" key="4">
    <source>
        <dbReference type="ARBA" id="ARBA00022989"/>
    </source>
</evidence>
<evidence type="ECO:0000313" key="7">
    <source>
        <dbReference type="EMBL" id="KKM01979.1"/>
    </source>
</evidence>
<evidence type="ECO:0000256" key="1">
    <source>
        <dbReference type="ARBA" id="ARBA00004141"/>
    </source>
</evidence>
<feature type="transmembrane region" description="Helical" evidence="6">
    <location>
        <begin position="248"/>
        <end position="268"/>
    </location>
</feature>
<evidence type="ECO:0008006" key="8">
    <source>
        <dbReference type="Google" id="ProtNLM"/>
    </source>
</evidence>
<name>A0A0F9GT56_9ZZZZ</name>
<dbReference type="AlphaFoldDB" id="A0A0F9GT56"/>
<organism evidence="7">
    <name type="scientific">marine sediment metagenome</name>
    <dbReference type="NCBI Taxonomy" id="412755"/>
    <lineage>
        <taxon>unclassified sequences</taxon>
        <taxon>metagenomes</taxon>
        <taxon>ecological metagenomes</taxon>
    </lineage>
</organism>
<feature type="non-terminal residue" evidence="7">
    <location>
        <position position="1"/>
    </location>
</feature>
<keyword evidence="5 6" id="KW-0472">Membrane</keyword>
<dbReference type="PANTHER" id="PTHR43243">
    <property type="entry name" value="INNER MEMBRANE TRANSPORTER YGJI-RELATED"/>
    <property type="match status" value="1"/>
</dbReference>
<feature type="transmembrane region" description="Helical" evidence="6">
    <location>
        <begin position="280"/>
        <end position="299"/>
    </location>
</feature>
<dbReference type="Gene3D" id="1.20.1740.10">
    <property type="entry name" value="Amino acid/polyamine transporter I"/>
    <property type="match status" value="1"/>
</dbReference>
<evidence type="ECO:0000256" key="6">
    <source>
        <dbReference type="SAM" id="Phobius"/>
    </source>
</evidence>
<dbReference type="Pfam" id="PF13520">
    <property type="entry name" value="AA_permease_2"/>
    <property type="match status" value="1"/>
</dbReference>
<keyword evidence="4 6" id="KW-1133">Transmembrane helix</keyword>
<feature type="transmembrane region" description="Helical" evidence="6">
    <location>
        <begin position="51"/>
        <end position="72"/>
    </location>
</feature>